<evidence type="ECO:0000256" key="17">
    <source>
        <dbReference type="ARBA" id="ARBA00071792"/>
    </source>
</evidence>
<dbReference type="InterPro" id="IPR014013">
    <property type="entry name" value="Helic_SF1/SF2_ATP-bd_DinG/Rad3"/>
</dbReference>
<keyword evidence="5" id="KW-0227">DNA damage</keyword>
<feature type="domain" description="Helicase ATP-binding" evidence="18">
    <location>
        <begin position="13"/>
        <end position="275"/>
    </location>
</feature>
<dbReference type="GO" id="GO:0006281">
    <property type="term" value="P:DNA repair"/>
    <property type="evidence" value="ECO:0007669"/>
    <property type="project" value="UniProtKB-KW"/>
</dbReference>
<comment type="similarity">
    <text evidence="14">Belongs to the helicase family. DinG subfamily.</text>
</comment>
<dbReference type="Gene3D" id="3.40.50.300">
    <property type="entry name" value="P-loop containing nucleotide triphosphate hydrolases"/>
    <property type="match status" value="2"/>
</dbReference>
<protein>
    <recommendedName>
        <fullName evidence="17">ATP-dependent DNA helicase YoaA</fullName>
        <ecNumber evidence="15">5.6.2.3</ecNumber>
    </recommendedName>
</protein>
<keyword evidence="20" id="KW-1185">Reference proteome</keyword>
<evidence type="ECO:0000256" key="6">
    <source>
        <dbReference type="ARBA" id="ARBA00022801"/>
    </source>
</evidence>
<dbReference type="InterPro" id="IPR011545">
    <property type="entry name" value="DEAD/DEAH_box_helicase_dom"/>
</dbReference>
<dbReference type="Pfam" id="PF00270">
    <property type="entry name" value="DEAD"/>
    <property type="match status" value="1"/>
</dbReference>
<dbReference type="GO" id="GO:0051539">
    <property type="term" value="F:4 iron, 4 sulfur cluster binding"/>
    <property type="evidence" value="ECO:0007669"/>
    <property type="project" value="UniProtKB-KW"/>
</dbReference>
<gene>
    <name evidence="19" type="ORF">HII17_07140</name>
</gene>
<evidence type="ECO:0000256" key="4">
    <source>
        <dbReference type="ARBA" id="ARBA00022741"/>
    </source>
</evidence>
<comment type="caution">
    <text evidence="19">The sequence shown here is derived from an EMBL/GenBank/DDBJ whole genome shotgun (WGS) entry which is preliminary data.</text>
</comment>
<dbReference type="AlphaFoldDB" id="A0A7Y0LC05"/>
<dbReference type="SMART" id="SM00491">
    <property type="entry name" value="HELICc2"/>
    <property type="match status" value="1"/>
</dbReference>
<evidence type="ECO:0000256" key="10">
    <source>
        <dbReference type="ARBA" id="ARBA00023014"/>
    </source>
</evidence>
<proteinExistence type="inferred from homology"/>
<dbReference type="RefSeq" id="WP_169074653.1">
    <property type="nucleotide sequence ID" value="NZ_JABBXH010000002.1"/>
</dbReference>
<evidence type="ECO:0000256" key="11">
    <source>
        <dbReference type="ARBA" id="ARBA00023125"/>
    </source>
</evidence>
<comment type="catalytic activity">
    <reaction evidence="16">
        <text>ATP + H2O = ADP + phosphate + H(+)</text>
        <dbReference type="Rhea" id="RHEA:13065"/>
        <dbReference type="ChEBI" id="CHEBI:15377"/>
        <dbReference type="ChEBI" id="CHEBI:15378"/>
        <dbReference type="ChEBI" id="CHEBI:30616"/>
        <dbReference type="ChEBI" id="CHEBI:43474"/>
        <dbReference type="ChEBI" id="CHEBI:456216"/>
        <dbReference type="EC" id="5.6.2.3"/>
    </reaction>
</comment>
<dbReference type="SMART" id="SM00488">
    <property type="entry name" value="DEXDc2"/>
    <property type="match status" value="1"/>
</dbReference>
<keyword evidence="12" id="KW-0234">DNA repair</keyword>
<evidence type="ECO:0000313" key="20">
    <source>
        <dbReference type="Proteomes" id="UP000568664"/>
    </source>
</evidence>
<keyword evidence="2" id="KW-0004">4Fe-4S</keyword>
<dbReference type="EC" id="5.6.2.3" evidence="15"/>
<evidence type="ECO:0000256" key="12">
    <source>
        <dbReference type="ARBA" id="ARBA00023204"/>
    </source>
</evidence>
<keyword evidence="3" id="KW-0479">Metal-binding</keyword>
<keyword evidence="6" id="KW-0378">Hydrolase</keyword>
<dbReference type="SMART" id="SM00487">
    <property type="entry name" value="DEXDc"/>
    <property type="match status" value="1"/>
</dbReference>
<dbReference type="PROSITE" id="PS51193">
    <property type="entry name" value="HELICASE_ATP_BIND_2"/>
    <property type="match status" value="1"/>
</dbReference>
<dbReference type="EMBL" id="JABBXH010000002">
    <property type="protein sequence ID" value="NMP31332.1"/>
    <property type="molecule type" value="Genomic_DNA"/>
</dbReference>
<dbReference type="InterPro" id="IPR006554">
    <property type="entry name" value="Helicase-like_DEXD_c2"/>
</dbReference>
<dbReference type="InterPro" id="IPR006555">
    <property type="entry name" value="ATP-dep_Helicase_C"/>
</dbReference>
<evidence type="ECO:0000313" key="19">
    <source>
        <dbReference type="EMBL" id="NMP31332.1"/>
    </source>
</evidence>
<evidence type="ECO:0000256" key="8">
    <source>
        <dbReference type="ARBA" id="ARBA00022840"/>
    </source>
</evidence>
<dbReference type="GO" id="GO:0005524">
    <property type="term" value="F:ATP binding"/>
    <property type="evidence" value="ECO:0007669"/>
    <property type="project" value="UniProtKB-KW"/>
</dbReference>
<keyword evidence="11" id="KW-0238">DNA-binding</keyword>
<evidence type="ECO:0000256" key="14">
    <source>
        <dbReference type="ARBA" id="ARBA00038058"/>
    </source>
</evidence>
<dbReference type="GO" id="GO:0046872">
    <property type="term" value="F:metal ion binding"/>
    <property type="evidence" value="ECO:0007669"/>
    <property type="project" value="UniProtKB-KW"/>
</dbReference>
<dbReference type="GO" id="GO:0043139">
    <property type="term" value="F:5'-3' DNA helicase activity"/>
    <property type="evidence" value="ECO:0007669"/>
    <property type="project" value="UniProtKB-EC"/>
</dbReference>
<dbReference type="Pfam" id="PF13307">
    <property type="entry name" value="Helicase_C_2"/>
    <property type="match status" value="1"/>
</dbReference>
<evidence type="ECO:0000256" key="13">
    <source>
        <dbReference type="ARBA" id="ARBA00023235"/>
    </source>
</evidence>
<evidence type="ECO:0000256" key="9">
    <source>
        <dbReference type="ARBA" id="ARBA00023004"/>
    </source>
</evidence>
<keyword evidence="7 19" id="KW-0347">Helicase</keyword>
<keyword evidence="8" id="KW-0067">ATP-binding</keyword>
<keyword evidence="10" id="KW-0411">Iron-sulfur</keyword>
<accession>A0A7Y0LC05</accession>
<keyword evidence="13" id="KW-0413">Isomerase</keyword>
<evidence type="ECO:0000256" key="3">
    <source>
        <dbReference type="ARBA" id="ARBA00022723"/>
    </source>
</evidence>
<dbReference type="PANTHER" id="PTHR11472:SF34">
    <property type="entry name" value="REGULATOR OF TELOMERE ELONGATION HELICASE 1"/>
    <property type="match status" value="1"/>
</dbReference>
<dbReference type="InterPro" id="IPR014001">
    <property type="entry name" value="Helicase_ATP-bd"/>
</dbReference>
<comment type="cofactor">
    <cofactor evidence="1">
        <name>[4Fe-4S] cluster</name>
        <dbReference type="ChEBI" id="CHEBI:49883"/>
    </cofactor>
</comment>
<dbReference type="FunFam" id="3.40.50.300:FF:000499">
    <property type="entry name" value="ATP-dependent DNA helicase"/>
    <property type="match status" value="1"/>
</dbReference>
<evidence type="ECO:0000256" key="5">
    <source>
        <dbReference type="ARBA" id="ARBA00022763"/>
    </source>
</evidence>
<dbReference type="PANTHER" id="PTHR11472">
    <property type="entry name" value="DNA REPAIR DEAD HELICASE RAD3/XP-D SUBFAMILY MEMBER"/>
    <property type="match status" value="1"/>
</dbReference>
<evidence type="ECO:0000259" key="18">
    <source>
        <dbReference type="PROSITE" id="PS51193"/>
    </source>
</evidence>
<evidence type="ECO:0000256" key="1">
    <source>
        <dbReference type="ARBA" id="ARBA00001966"/>
    </source>
</evidence>
<dbReference type="GO" id="GO:0003677">
    <property type="term" value="F:DNA binding"/>
    <property type="evidence" value="ECO:0007669"/>
    <property type="project" value="UniProtKB-KW"/>
</dbReference>
<dbReference type="FunFam" id="3.40.50.300:FF:000466">
    <property type="entry name" value="ATP-dependent DNA helicase"/>
    <property type="match status" value="1"/>
</dbReference>
<name>A0A7Y0LC05_9GAMM</name>
<keyword evidence="4" id="KW-0547">Nucleotide-binding</keyword>
<dbReference type="Proteomes" id="UP000568664">
    <property type="component" value="Unassembled WGS sequence"/>
</dbReference>
<reference evidence="19 20" key="1">
    <citation type="submission" date="2020-04" db="EMBL/GenBank/DDBJ databases">
        <title>Thalassotalea sp. M1531, isolated from the surface of marine red alga.</title>
        <authorList>
            <person name="Pang L."/>
            <person name="Lu D.-C."/>
        </authorList>
    </citation>
    <scope>NUCLEOTIDE SEQUENCE [LARGE SCALE GENOMIC DNA]</scope>
    <source>
        <strain evidence="19 20">M1531</strain>
    </source>
</reference>
<evidence type="ECO:0000256" key="2">
    <source>
        <dbReference type="ARBA" id="ARBA00022485"/>
    </source>
</evidence>
<keyword evidence="9" id="KW-0408">Iron</keyword>
<dbReference type="InterPro" id="IPR027417">
    <property type="entry name" value="P-loop_NTPase"/>
</dbReference>
<dbReference type="SUPFAM" id="SSF52540">
    <property type="entry name" value="P-loop containing nucleoside triphosphate hydrolases"/>
    <property type="match status" value="2"/>
</dbReference>
<sequence length="646" mass="72345">MSSVEQAFSSSGLLAKAITGFSPRQAQLDMALEVERAIDSQTSLIVEAGTGTGKTFAYLIPALMSDKKVIVSTGTKTLQEQLFHKDIPVIKNALATNAQMALLKGRSNYLCLYRLEQFQHTRGQLDAQGLADFVHVRNWANSTHHGDIGELDSVAEDSTIFPLITSTVDNCLARDCPNIDDCYLVKARQRAIEADVVVVNHHLFFADMALKDTGFGELIPKAEVIIFDEAHQISDIASEYFGDAFSTRQVIELCSDVIQAYKTTVTDVKQLGKAAEKLERTCQDFRLLFAHDPERGNWRDKLANGRIKQVFEHIKEDLEFLYQVLKLNVSRNEQVDNCFERVVTLRTKYDIVANVDAFEVSLWYETTRRHITLHQTPLTIADKFSKVVKDSGAGWIFTSATLAVNNGFEHFAKPLGLSQENTLLLDSPFDYLNQSQLIVPRYLPEANDAKRPQALAKLAIPLIKASRGSCFMLFTSYRVMNLVAEILAEEIDNRLLVQGQMAKRNLLSEFVNESNAVLLATASFWEGVDVRGDKLTCVIIDKLPFASPDDPLLQARSEDARRQGKDPFAQIQLPQAVIALKQGVGRLIRDVNDRGILVICDNRLVNRHYGQVFLSSLPDMKRSRDVDYAEAFLSAIHNESIENEKA</sequence>
<dbReference type="InterPro" id="IPR045028">
    <property type="entry name" value="DinG/Rad3-like"/>
</dbReference>
<dbReference type="GO" id="GO:0016818">
    <property type="term" value="F:hydrolase activity, acting on acid anhydrides, in phosphorus-containing anhydrides"/>
    <property type="evidence" value="ECO:0007669"/>
    <property type="project" value="InterPro"/>
</dbReference>
<evidence type="ECO:0000256" key="15">
    <source>
        <dbReference type="ARBA" id="ARBA00044969"/>
    </source>
</evidence>
<evidence type="ECO:0000256" key="16">
    <source>
        <dbReference type="ARBA" id="ARBA00048954"/>
    </source>
</evidence>
<evidence type="ECO:0000256" key="7">
    <source>
        <dbReference type="ARBA" id="ARBA00022806"/>
    </source>
</evidence>
<organism evidence="19 20">
    <name type="scientific">Thalassotalea algicola</name>
    <dbReference type="NCBI Taxonomy" id="2716224"/>
    <lineage>
        <taxon>Bacteria</taxon>
        <taxon>Pseudomonadati</taxon>
        <taxon>Pseudomonadota</taxon>
        <taxon>Gammaproteobacteria</taxon>
        <taxon>Alteromonadales</taxon>
        <taxon>Colwelliaceae</taxon>
        <taxon>Thalassotalea</taxon>
    </lineage>
</organism>